<name>A0A9P7MAN9_9HYPO</name>
<evidence type="ECO:0000259" key="8">
    <source>
        <dbReference type="Pfam" id="PF04129"/>
    </source>
</evidence>
<reference evidence="10 11" key="1">
    <citation type="journal article" date="2020" name="bioRxiv">
        <title>Whole genome comparisons of ergot fungi reveals the divergence and evolution of species within the genus Claviceps are the result of varying mechanisms driving genome evolution and host range expansion.</title>
        <authorList>
            <person name="Wyka S.A."/>
            <person name="Mondo S.J."/>
            <person name="Liu M."/>
            <person name="Dettman J."/>
            <person name="Nalam V."/>
            <person name="Broders K.D."/>
        </authorList>
    </citation>
    <scope>NUCLEOTIDE SEQUENCE [LARGE SCALE GENOMIC DNA]</scope>
    <source>
        <strain evidence="10 11">CCC 1485</strain>
    </source>
</reference>
<dbReference type="GO" id="GO:0000938">
    <property type="term" value="C:GARP complex"/>
    <property type="evidence" value="ECO:0007669"/>
    <property type="project" value="TreeGrafter"/>
</dbReference>
<dbReference type="InterPro" id="IPR007258">
    <property type="entry name" value="Vps52"/>
</dbReference>
<feature type="compositionally biased region" description="Low complexity" evidence="7">
    <location>
        <begin position="54"/>
        <end position="69"/>
    </location>
</feature>
<dbReference type="GO" id="GO:0015031">
    <property type="term" value="P:protein transport"/>
    <property type="evidence" value="ECO:0007669"/>
    <property type="project" value="UniProtKB-KW"/>
</dbReference>
<comment type="similarity">
    <text evidence="2">Belongs to the VPS52 family.</text>
</comment>
<evidence type="ECO:0000256" key="1">
    <source>
        <dbReference type="ARBA" id="ARBA00004601"/>
    </source>
</evidence>
<evidence type="ECO:0000313" key="11">
    <source>
        <dbReference type="Proteomes" id="UP000706124"/>
    </source>
</evidence>
<evidence type="ECO:0000256" key="4">
    <source>
        <dbReference type="ARBA" id="ARBA00022927"/>
    </source>
</evidence>
<feature type="domain" description="Vps52 coiled-coil" evidence="8">
    <location>
        <begin position="160"/>
        <end position="335"/>
    </location>
</feature>
<keyword evidence="5" id="KW-0333">Golgi apparatus</keyword>
<dbReference type="PANTHER" id="PTHR14190:SF7">
    <property type="entry name" value="VACUOLAR PROTEIN SORTING-ASSOCIATED PROTEIN 52 HOMOLOG"/>
    <property type="match status" value="1"/>
</dbReference>
<dbReference type="Pfam" id="PF04129">
    <property type="entry name" value="Vps52_CC"/>
    <property type="match status" value="1"/>
</dbReference>
<gene>
    <name evidence="10" type="ORF">E4U60_002982</name>
</gene>
<comment type="subcellular location">
    <subcellularLocation>
        <location evidence="1">Golgi apparatus</location>
        <location evidence="1">trans-Golgi network</location>
    </subcellularLocation>
</comment>
<evidence type="ECO:0000256" key="3">
    <source>
        <dbReference type="ARBA" id="ARBA00022448"/>
    </source>
</evidence>
<dbReference type="GO" id="GO:0006896">
    <property type="term" value="P:Golgi to vacuole transport"/>
    <property type="evidence" value="ECO:0007669"/>
    <property type="project" value="TreeGrafter"/>
</dbReference>
<dbReference type="GO" id="GO:0019905">
    <property type="term" value="F:syntaxin binding"/>
    <property type="evidence" value="ECO:0007669"/>
    <property type="project" value="TreeGrafter"/>
</dbReference>
<evidence type="ECO:0000259" key="9">
    <source>
        <dbReference type="Pfam" id="PF20655"/>
    </source>
</evidence>
<proteinExistence type="inferred from homology"/>
<feature type="domain" description="Vps52 C-terminal" evidence="9">
    <location>
        <begin position="352"/>
        <end position="670"/>
    </location>
</feature>
<feature type="coiled-coil region" evidence="6">
    <location>
        <begin position="189"/>
        <end position="223"/>
    </location>
</feature>
<dbReference type="GO" id="GO:0042147">
    <property type="term" value="P:retrograde transport, endosome to Golgi"/>
    <property type="evidence" value="ECO:0007669"/>
    <property type="project" value="TreeGrafter"/>
</dbReference>
<dbReference type="AlphaFoldDB" id="A0A9P7MAN9"/>
<dbReference type="InterPro" id="IPR048361">
    <property type="entry name" value="Vps52_C"/>
</dbReference>
<evidence type="ECO:0000313" key="10">
    <source>
        <dbReference type="EMBL" id="KAG5935726.1"/>
    </source>
</evidence>
<feature type="region of interest" description="Disordered" evidence="7">
    <location>
        <begin position="1"/>
        <end position="85"/>
    </location>
</feature>
<dbReference type="Pfam" id="PF20655">
    <property type="entry name" value="Vps52_C"/>
    <property type="match status" value="1"/>
</dbReference>
<dbReference type="EMBL" id="SRPO01000243">
    <property type="protein sequence ID" value="KAG5935726.1"/>
    <property type="molecule type" value="Genomic_DNA"/>
</dbReference>
<protein>
    <submittedName>
        <fullName evidence="10">Uncharacterized protein</fullName>
    </submittedName>
</protein>
<feature type="compositionally biased region" description="Polar residues" evidence="7">
    <location>
        <begin position="11"/>
        <end position="20"/>
    </location>
</feature>
<evidence type="ECO:0000256" key="5">
    <source>
        <dbReference type="ARBA" id="ARBA00023034"/>
    </source>
</evidence>
<evidence type="ECO:0000256" key="6">
    <source>
        <dbReference type="SAM" id="Coils"/>
    </source>
</evidence>
<keyword evidence="6" id="KW-0175">Coiled coil</keyword>
<organism evidence="10 11">
    <name type="scientific">Claviceps pazoutovae</name>
    <dbReference type="NCBI Taxonomy" id="1649127"/>
    <lineage>
        <taxon>Eukaryota</taxon>
        <taxon>Fungi</taxon>
        <taxon>Dikarya</taxon>
        <taxon>Ascomycota</taxon>
        <taxon>Pezizomycotina</taxon>
        <taxon>Sordariomycetes</taxon>
        <taxon>Hypocreomycetidae</taxon>
        <taxon>Hypocreales</taxon>
        <taxon>Clavicipitaceae</taxon>
        <taxon>Claviceps</taxon>
    </lineage>
</organism>
<feature type="compositionally biased region" description="Polar residues" evidence="7">
    <location>
        <begin position="33"/>
        <end position="53"/>
    </location>
</feature>
<keyword evidence="3" id="KW-0813">Transport</keyword>
<keyword evidence="11" id="KW-1185">Reference proteome</keyword>
<evidence type="ECO:0000256" key="7">
    <source>
        <dbReference type="SAM" id="MobiDB-lite"/>
    </source>
</evidence>
<keyword evidence="4" id="KW-0653">Protein transport</keyword>
<dbReference type="GO" id="GO:0005829">
    <property type="term" value="C:cytosol"/>
    <property type="evidence" value="ECO:0007669"/>
    <property type="project" value="GOC"/>
</dbReference>
<evidence type="ECO:0000256" key="2">
    <source>
        <dbReference type="ARBA" id="ARBA00008180"/>
    </source>
</evidence>
<sequence length="676" mass="75857">MWLDRLAGGPSTASGSQLTPQPEGKSYSPLPRRTSSTLSPYVTSQRPGHSPRNSSLSLVSNDSSHSLLSHPRRTNGLAPRQSVATPNVNDSLNILNKILTSPKEEGFNGEESQKLLSSSITEADLELEVDFGGLSLREVASSQTPDEIEAAPRQGQILEDYQKERSTFEGLHRSITACDDVLNSVELNLIDFRNDLASVSADIESLQERSAALNRRLQNRKDVEKALGPVVEELSVSPEVVAKISTGQLDESWVKIICELDRRTVAYDKKIISGNQPSRASAELGPLLEKLTLKAIERIRDFLVAQIKALRSPHINAQLIQQQNFLRYKDLYSFLHRRHAALAEEISRAYMNTMRWYYQTQFARYQQALASIKIHVIDKSDTLGHEDTMRMATVLSSTRTAGPPHDAFNLGRRIDLLKTSNRTALSSYLADEDQTTRYLEVQFHHFNLALIDNATAEYTFLASFFSPALSYSHISKIFTHIFESTFEMGQTLSKTLVSDTYDALGILLCIRLNQKLAFELQRRKVPAVDNYINGTNMLLWPRLQVVMDRHCESVRQLVTNLPNKSHRSASDAAKMTSAPHVVTQRFGQLLHGFLVLSAEAGDDEPVAASLHRLRSEVEAFLNKQSLSYGGDNRKSDRFLYNNYSLIMTIIGDTTGKVAVEQQKHFERLKAMHREDA</sequence>
<dbReference type="InterPro" id="IPR048319">
    <property type="entry name" value="Vps52_CC"/>
</dbReference>
<dbReference type="PANTHER" id="PTHR14190">
    <property type="entry name" value="SUPPRESSOR OF ACTIN MUTATIONS 2/VACUOLAR PROTEIN SORTING 52"/>
    <property type="match status" value="1"/>
</dbReference>
<dbReference type="GO" id="GO:0032456">
    <property type="term" value="P:endocytic recycling"/>
    <property type="evidence" value="ECO:0007669"/>
    <property type="project" value="TreeGrafter"/>
</dbReference>
<dbReference type="OrthoDB" id="19482at2759"/>
<accession>A0A9P7MAN9</accession>
<dbReference type="Proteomes" id="UP000706124">
    <property type="component" value="Unassembled WGS sequence"/>
</dbReference>
<comment type="caution">
    <text evidence="10">The sequence shown here is derived from an EMBL/GenBank/DDBJ whole genome shotgun (WGS) entry which is preliminary data.</text>
</comment>